<proteinExistence type="predicted"/>
<dbReference type="STRING" id="1134435.AC731_011175"/>
<dbReference type="AlphaFoldDB" id="A0A127K667"/>
<sequence length="374" mass="41645">MDSPTASRRFLLWLALSFALVCAAVACLNYLIDPYGLFGTPRTQGFNAIKPAAAERVRVAKPYMATAARPATVIAGNSRPELGLNPQSPCWPDDYKPVFNTGIPGASFYMQTQYAKHALMAGGGKHVLLAVDFLDFLEDEDAPAHAPNWPALARSYAGRLHIRSEDVPAWQLIQLQARDKLGALFSLTTLTDSLETVIQQQVPLTSDRRADGFNPGRDYQAIIRSEGQHVLFAQKNAELRTRLSKPTLGLLPRGQQSSESFDALRNFLDWARQHELSVTLFINPYHADYHRIIAESGLGDTYAQWVSKIEEIATTSGVPFTNFNTQGLDLDEEPPGPEIRNKHIRWFWEPAHYTAELGEVMLARLLDNNSCLPN</sequence>
<evidence type="ECO:0000313" key="1">
    <source>
        <dbReference type="EMBL" id="AMO37452.1"/>
    </source>
</evidence>
<accession>A0A127K667</accession>
<gene>
    <name evidence="1" type="ORF">AC731_011175</name>
</gene>
<organism evidence="1 2">
    <name type="scientific">Thauera humireducens</name>
    <dbReference type="NCBI Taxonomy" id="1134435"/>
    <lineage>
        <taxon>Bacteria</taxon>
        <taxon>Pseudomonadati</taxon>
        <taxon>Pseudomonadota</taxon>
        <taxon>Betaproteobacteria</taxon>
        <taxon>Rhodocyclales</taxon>
        <taxon>Zoogloeaceae</taxon>
        <taxon>Thauera</taxon>
    </lineage>
</organism>
<dbReference type="EMBL" id="CP014646">
    <property type="protein sequence ID" value="AMO37452.1"/>
    <property type="molecule type" value="Genomic_DNA"/>
</dbReference>
<reference evidence="2" key="1">
    <citation type="submission" date="2016-03" db="EMBL/GenBank/DDBJ databases">
        <authorList>
            <person name="Ma C."/>
            <person name="Zhou S."/>
            <person name="Yang G."/>
        </authorList>
    </citation>
    <scope>NUCLEOTIDE SEQUENCE [LARGE SCALE GENOMIC DNA]</scope>
    <source>
        <strain evidence="2">SgZ-1</strain>
    </source>
</reference>
<keyword evidence="2" id="KW-1185">Reference proteome</keyword>
<dbReference type="KEGG" id="thu:AC731_011175"/>
<dbReference type="Proteomes" id="UP000036902">
    <property type="component" value="Chromosome"/>
</dbReference>
<evidence type="ECO:0000313" key="2">
    <source>
        <dbReference type="Proteomes" id="UP000036902"/>
    </source>
</evidence>
<protein>
    <submittedName>
        <fullName evidence="1">Uncharacterized protein</fullName>
    </submittedName>
</protein>
<dbReference type="RefSeq" id="WP_048706085.1">
    <property type="nucleotide sequence ID" value="NZ_CP014646.1"/>
</dbReference>
<name>A0A127K667_9RHOO</name>